<feature type="region of interest" description="Disordered" evidence="1">
    <location>
        <begin position="179"/>
        <end position="203"/>
    </location>
</feature>
<dbReference type="OMA" id="GGEIMQT"/>
<keyword evidence="3" id="KW-1185">Reference proteome</keyword>
<sequence>MIEPYLPDLPPRVAPIPRNRRTAPISQSHGNRIRHHRRTLALPASRRPPIPNPPQQLHLRRRRIDGNEPPRSHQHPDRRRLTDLLCAAAHDSPSSLTNRRRRFAARRRRLHRCHLRLLCPRSPSLSVIHRHPDHRVAHEGAVLVKCWGGDDLWGGEWGTSSERAPWTRGTWGGIAARDNTRERKRGKSGNFLPRFSTMGPQMSPSTGDLRRLFVCLPILGVLVRVMLDLSFWS</sequence>
<accession>A0A0E0NE63</accession>
<dbReference type="EnsemblPlants" id="ORUFI02G15430.1">
    <property type="protein sequence ID" value="ORUFI02G15430.1"/>
    <property type="gene ID" value="ORUFI02G15430"/>
</dbReference>
<organism evidence="2 3">
    <name type="scientific">Oryza rufipogon</name>
    <name type="common">Brownbeard rice</name>
    <name type="synonym">Asian wild rice</name>
    <dbReference type="NCBI Taxonomy" id="4529"/>
    <lineage>
        <taxon>Eukaryota</taxon>
        <taxon>Viridiplantae</taxon>
        <taxon>Streptophyta</taxon>
        <taxon>Embryophyta</taxon>
        <taxon>Tracheophyta</taxon>
        <taxon>Spermatophyta</taxon>
        <taxon>Magnoliopsida</taxon>
        <taxon>Liliopsida</taxon>
        <taxon>Poales</taxon>
        <taxon>Poaceae</taxon>
        <taxon>BOP clade</taxon>
        <taxon>Oryzoideae</taxon>
        <taxon>Oryzeae</taxon>
        <taxon>Oryzinae</taxon>
        <taxon>Oryza</taxon>
    </lineage>
</organism>
<proteinExistence type="predicted"/>
<evidence type="ECO:0000313" key="3">
    <source>
        <dbReference type="Proteomes" id="UP000008022"/>
    </source>
</evidence>
<dbReference type="AlphaFoldDB" id="A0A0E0NE63"/>
<reference evidence="3" key="1">
    <citation type="submission" date="2013-06" db="EMBL/GenBank/DDBJ databases">
        <authorList>
            <person name="Zhao Q."/>
        </authorList>
    </citation>
    <scope>NUCLEOTIDE SEQUENCE</scope>
    <source>
        <strain evidence="3">cv. W1943</strain>
    </source>
</reference>
<evidence type="ECO:0000313" key="2">
    <source>
        <dbReference type="EnsemblPlants" id="ORUFI02G15430.1"/>
    </source>
</evidence>
<dbReference type="Proteomes" id="UP000008022">
    <property type="component" value="Unassembled WGS sequence"/>
</dbReference>
<reference evidence="2" key="2">
    <citation type="submission" date="2015-06" db="UniProtKB">
        <authorList>
            <consortium name="EnsemblPlants"/>
        </authorList>
    </citation>
    <scope>IDENTIFICATION</scope>
</reference>
<protein>
    <submittedName>
        <fullName evidence="2">Uncharacterized protein</fullName>
    </submittedName>
</protein>
<name>A0A0E0NE63_ORYRU</name>
<evidence type="ECO:0000256" key="1">
    <source>
        <dbReference type="SAM" id="MobiDB-lite"/>
    </source>
</evidence>
<dbReference type="HOGENOM" id="CLU_1201484_0_0_1"/>
<feature type="region of interest" description="Disordered" evidence="1">
    <location>
        <begin position="1"/>
        <end position="78"/>
    </location>
</feature>
<feature type="compositionally biased region" description="Basic and acidic residues" evidence="1">
    <location>
        <begin position="64"/>
        <end position="78"/>
    </location>
</feature>
<dbReference type="Gramene" id="ORUFI02G15430.1">
    <property type="protein sequence ID" value="ORUFI02G15430.1"/>
    <property type="gene ID" value="ORUFI02G15430"/>
</dbReference>